<dbReference type="OrthoDB" id="14765at2"/>
<sequence length="382" mass="42785">MTSSTPRRRNIHREMHAAFVEHPNYQAVVQEIEDALDLYEEDGEVATLPCIPVVGPSGVGKTTVFKQIRAAHPRVEDGRRVQMPDGTVIVADHVPLLCVTLPAARISVERLGREMLKELGDPHASLGKPEGLDERLDRLTRGCGVKGVLIDEGQRVVDRAGVLTAEKLIDWIKDRHANNNACFFLFGLNRMKPLFEQDGQFDRRWDVELEMTPYVWGDDADEDLSSRDAFIGLLAGLRAESPVPFAEEVDVMDDETAKRFFYASRGLTGGLKKLLTRAMRIILARGREAGRAGPAPEPVIDFALLREAFDKAFRTQKANEKLINPFGPQWDGRLPPAIAEENYVTAAAKDKRRKDKLRRTRNTRNKSTKADRKNALAEALTK</sequence>
<organism evidence="2 3">
    <name type="scientific">Methylobacterium mesophilicum SR1.6/6</name>
    <dbReference type="NCBI Taxonomy" id="908290"/>
    <lineage>
        <taxon>Bacteria</taxon>
        <taxon>Pseudomonadati</taxon>
        <taxon>Pseudomonadota</taxon>
        <taxon>Alphaproteobacteria</taxon>
        <taxon>Hyphomicrobiales</taxon>
        <taxon>Methylobacteriaceae</taxon>
        <taxon>Methylobacterium</taxon>
    </lineage>
</organism>
<gene>
    <name evidence="2" type="ORF">MMSR116_14725</name>
</gene>
<feature type="region of interest" description="Disordered" evidence="1">
    <location>
        <begin position="347"/>
        <end position="382"/>
    </location>
</feature>
<evidence type="ECO:0000313" key="3">
    <source>
        <dbReference type="Proteomes" id="UP000012488"/>
    </source>
</evidence>
<dbReference type="Pfam" id="PF05621">
    <property type="entry name" value="TniB"/>
    <property type="match status" value="1"/>
</dbReference>
<feature type="compositionally biased region" description="Basic and acidic residues" evidence="1">
    <location>
        <begin position="368"/>
        <end position="382"/>
    </location>
</feature>
<accession>A0A6B9FPW1</accession>
<dbReference type="KEGG" id="mmes:MMSR116_14725"/>
<dbReference type="Proteomes" id="UP000012488">
    <property type="component" value="Chromosome"/>
</dbReference>
<evidence type="ECO:0000256" key="1">
    <source>
        <dbReference type="SAM" id="MobiDB-lite"/>
    </source>
</evidence>
<reference evidence="2 3" key="2">
    <citation type="journal article" date="2013" name="Genome Announc.">
        <title>Draft Genome Sequence of Methylobacterium mesophilicum Strain SR1.6/6, Isolated from Citrus sinensis.</title>
        <authorList>
            <person name="Marinho Almeida D."/>
            <person name="Dini-Andreote F."/>
            <person name="Camargo Neves A.A."/>
            <person name="Juca Ramos R.T."/>
            <person name="Andreote F.D."/>
            <person name="Carneiro A.R."/>
            <person name="Oliveira de Souza Lima A."/>
            <person name="Caracciolo Gomes de Sa P.H."/>
            <person name="Ribeiro Barbosa M.S."/>
            <person name="Araujo W.L."/>
            <person name="Silva A."/>
        </authorList>
    </citation>
    <scope>NUCLEOTIDE SEQUENCE [LARGE SCALE GENOMIC DNA]</scope>
    <source>
        <strain evidence="2 3">SR1.6/6</strain>
    </source>
</reference>
<protein>
    <submittedName>
        <fullName evidence="2">AAA family ATPase</fullName>
    </submittedName>
</protein>
<dbReference type="InterPro" id="IPR008868">
    <property type="entry name" value="TniB"/>
</dbReference>
<reference evidence="2 3" key="1">
    <citation type="journal article" date="2012" name="Genet. Mol. Biol.">
        <title>Analysis of 16S rRNA and mxaF genes revealing insights into Methylobacterium niche-specific plant association.</title>
        <authorList>
            <person name="Dourado M.N."/>
            <person name="Andreote F.D."/>
            <person name="Dini-Andreote F."/>
            <person name="Conti R."/>
            <person name="Araujo J.M."/>
            <person name="Araujo W.L."/>
        </authorList>
    </citation>
    <scope>NUCLEOTIDE SEQUENCE [LARGE SCALE GENOMIC DNA]</scope>
    <source>
        <strain evidence="2 3">SR1.6/6</strain>
    </source>
</reference>
<proteinExistence type="predicted"/>
<dbReference type="AlphaFoldDB" id="A0A6B9FPW1"/>
<feature type="compositionally biased region" description="Basic residues" evidence="1">
    <location>
        <begin position="350"/>
        <end position="367"/>
    </location>
</feature>
<dbReference type="SUPFAM" id="SSF52540">
    <property type="entry name" value="P-loop containing nucleoside triphosphate hydrolases"/>
    <property type="match status" value="1"/>
</dbReference>
<evidence type="ECO:0000313" key="2">
    <source>
        <dbReference type="EMBL" id="QGY02995.1"/>
    </source>
</evidence>
<dbReference type="EMBL" id="CP043538">
    <property type="protein sequence ID" value="QGY02995.1"/>
    <property type="molecule type" value="Genomic_DNA"/>
</dbReference>
<dbReference type="InterPro" id="IPR027417">
    <property type="entry name" value="P-loop_NTPase"/>
</dbReference>
<name>A0A6B9FPW1_9HYPH</name>